<feature type="compositionally biased region" description="Low complexity" evidence="2">
    <location>
        <begin position="72"/>
        <end position="87"/>
    </location>
</feature>
<dbReference type="GO" id="GO:0007264">
    <property type="term" value="P:small GTPase-mediated signal transduction"/>
    <property type="evidence" value="ECO:0007669"/>
    <property type="project" value="InterPro"/>
</dbReference>
<feature type="coiled-coil region" evidence="1">
    <location>
        <begin position="3"/>
        <end position="30"/>
    </location>
</feature>
<keyword evidence="1" id="KW-0175">Coiled coil</keyword>
<keyword evidence="4" id="KW-1185">Reference proteome</keyword>
<dbReference type="GO" id="GO:0031267">
    <property type="term" value="F:small GTPase binding"/>
    <property type="evidence" value="ECO:0007669"/>
    <property type="project" value="InterPro"/>
</dbReference>
<dbReference type="GO" id="GO:0006897">
    <property type="term" value="P:endocytosis"/>
    <property type="evidence" value="ECO:0007669"/>
    <property type="project" value="TreeGrafter"/>
</dbReference>
<evidence type="ECO:0000256" key="2">
    <source>
        <dbReference type="SAM" id="MobiDB-lite"/>
    </source>
</evidence>
<reference evidence="3" key="2">
    <citation type="submission" date="2025-08" db="UniProtKB">
        <authorList>
            <consortium name="Ensembl"/>
        </authorList>
    </citation>
    <scope>IDENTIFICATION</scope>
</reference>
<proteinExistence type="predicted"/>
<dbReference type="InterPro" id="IPR039767">
    <property type="entry name" value="RALBP1"/>
</dbReference>
<dbReference type="Proteomes" id="UP000314982">
    <property type="component" value="Unassembled WGS sequence"/>
</dbReference>
<dbReference type="PANTHER" id="PTHR12783">
    <property type="entry name" value="RALA BINDING PROTEIN 1 RALBP1"/>
    <property type="match status" value="1"/>
</dbReference>
<dbReference type="Ensembl" id="ENSHHUT00000017504.1">
    <property type="protein sequence ID" value="ENSHHUP00000016887.1"/>
    <property type="gene ID" value="ENSHHUG00000010534.1"/>
</dbReference>
<dbReference type="PANTHER" id="PTHR12783:SF5">
    <property type="entry name" value="RALA-BINDING PROTEIN 1"/>
    <property type="match status" value="1"/>
</dbReference>
<evidence type="ECO:0000256" key="1">
    <source>
        <dbReference type="SAM" id="Coils"/>
    </source>
</evidence>
<feature type="compositionally biased region" description="Basic and acidic residues" evidence="2">
    <location>
        <begin position="89"/>
        <end position="112"/>
    </location>
</feature>
<feature type="compositionally biased region" description="Polar residues" evidence="2">
    <location>
        <begin position="49"/>
        <end position="62"/>
    </location>
</feature>
<reference evidence="3" key="3">
    <citation type="submission" date="2025-09" db="UniProtKB">
        <authorList>
            <consortium name="Ensembl"/>
        </authorList>
    </citation>
    <scope>IDENTIFICATION</scope>
</reference>
<accession>A0A4W5KK91</accession>
<protein>
    <submittedName>
        <fullName evidence="3">Uncharacterized protein</fullName>
    </submittedName>
</protein>
<dbReference type="GO" id="GO:0005096">
    <property type="term" value="F:GTPase activator activity"/>
    <property type="evidence" value="ECO:0007669"/>
    <property type="project" value="InterPro"/>
</dbReference>
<feature type="region of interest" description="Disordered" evidence="2">
    <location>
        <begin position="47"/>
        <end position="125"/>
    </location>
</feature>
<dbReference type="STRING" id="62062.ENSHHUP00000016887"/>
<organism evidence="3 4">
    <name type="scientific">Hucho hucho</name>
    <name type="common">huchen</name>
    <dbReference type="NCBI Taxonomy" id="62062"/>
    <lineage>
        <taxon>Eukaryota</taxon>
        <taxon>Metazoa</taxon>
        <taxon>Chordata</taxon>
        <taxon>Craniata</taxon>
        <taxon>Vertebrata</taxon>
        <taxon>Euteleostomi</taxon>
        <taxon>Actinopterygii</taxon>
        <taxon>Neopterygii</taxon>
        <taxon>Teleostei</taxon>
        <taxon>Protacanthopterygii</taxon>
        <taxon>Salmoniformes</taxon>
        <taxon>Salmonidae</taxon>
        <taxon>Salmoninae</taxon>
        <taxon>Hucho</taxon>
    </lineage>
</organism>
<reference evidence="4" key="1">
    <citation type="submission" date="2018-06" db="EMBL/GenBank/DDBJ databases">
        <title>Genome assembly of Danube salmon.</title>
        <authorList>
            <person name="Macqueen D.J."/>
            <person name="Gundappa M.K."/>
        </authorList>
    </citation>
    <scope>NUCLEOTIDE SEQUENCE [LARGE SCALE GENOMIC DNA]</scope>
</reference>
<name>A0A4W5KK91_9TELE</name>
<evidence type="ECO:0000313" key="3">
    <source>
        <dbReference type="Ensembl" id="ENSHHUP00000016887.1"/>
    </source>
</evidence>
<dbReference type="AlphaFoldDB" id="A0A4W5KK91"/>
<sequence>MILEELQKQNEELENKNTHLNQAIHEEQEAILELRVQLRLLQTHKLQELTEQAPPTQPSPEVQSEEQTKRSVTAVVTVAVAEPVVTVDAKNEKASTTKDPPKHSSSKDRRETNLTSPKQEFYSAR</sequence>
<evidence type="ECO:0000313" key="4">
    <source>
        <dbReference type="Proteomes" id="UP000314982"/>
    </source>
</evidence>
<dbReference type="GO" id="GO:0016020">
    <property type="term" value="C:membrane"/>
    <property type="evidence" value="ECO:0007669"/>
    <property type="project" value="TreeGrafter"/>
</dbReference>